<dbReference type="PANTHER" id="PTHR24305:SF166">
    <property type="entry name" value="CYTOCHROME P450 12A4, MITOCHONDRIAL-RELATED"/>
    <property type="match status" value="1"/>
</dbReference>
<evidence type="ECO:0000256" key="2">
    <source>
        <dbReference type="ARBA" id="ARBA00023002"/>
    </source>
</evidence>
<dbReference type="GO" id="GO:0016705">
    <property type="term" value="F:oxidoreductase activity, acting on paired donors, with incorporation or reduction of molecular oxygen"/>
    <property type="evidence" value="ECO:0007669"/>
    <property type="project" value="InterPro"/>
</dbReference>
<name>A0A061H121_9BASI</name>
<dbReference type="HOGENOM" id="CLU_1278122_0_0_1"/>
<dbReference type="InterPro" id="IPR001128">
    <property type="entry name" value="Cyt_P450"/>
</dbReference>
<evidence type="ECO:0000256" key="1">
    <source>
        <dbReference type="ARBA" id="ARBA00010617"/>
    </source>
</evidence>
<dbReference type="KEGG" id="pfp:PFL1_06384"/>
<dbReference type="GO" id="GO:0004497">
    <property type="term" value="F:monooxygenase activity"/>
    <property type="evidence" value="ECO:0007669"/>
    <property type="project" value="InterPro"/>
</dbReference>
<evidence type="ECO:0008006" key="5">
    <source>
        <dbReference type="Google" id="ProtNLM"/>
    </source>
</evidence>
<evidence type="ECO:0000313" key="4">
    <source>
        <dbReference type="Proteomes" id="UP000053664"/>
    </source>
</evidence>
<evidence type="ECO:0000313" key="3">
    <source>
        <dbReference type="EMBL" id="EPQ26177.1"/>
    </source>
</evidence>
<dbReference type="InterPro" id="IPR050121">
    <property type="entry name" value="Cytochrome_P450_monoxygenase"/>
</dbReference>
<dbReference type="GO" id="GO:0005506">
    <property type="term" value="F:iron ion binding"/>
    <property type="evidence" value="ECO:0007669"/>
    <property type="project" value="InterPro"/>
</dbReference>
<dbReference type="SUPFAM" id="SSF48264">
    <property type="entry name" value="Cytochrome P450"/>
    <property type="match status" value="1"/>
</dbReference>
<dbReference type="InterPro" id="IPR036396">
    <property type="entry name" value="Cyt_P450_sf"/>
</dbReference>
<dbReference type="Gene3D" id="1.10.630.10">
    <property type="entry name" value="Cytochrome P450"/>
    <property type="match status" value="1"/>
</dbReference>
<sequence>MPTPPSPVDLDEALRFFAFDVVTDLAFGQPLGLTRQRRDVLGVVDTLFVGFNRAVALALHPRLGRAVLGVLKLFTDPTAKLVGWSVDCIQGRLRRGDTSRRDMLSTFMRSRDPTTGRPLDLGQLLVAAFPVLTAGGDTTSATMAAFVALTHERPEVLQRLRDEVDGCGLSMPPTYAESIRHLPYFVAPSSVAAAAAAAAAATATATAPSSCPRAPR</sequence>
<dbReference type="RefSeq" id="XP_007882116.1">
    <property type="nucleotide sequence ID" value="XM_007883925.1"/>
</dbReference>
<comment type="similarity">
    <text evidence="1">Belongs to the cytochrome P450 family.</text>
</comment>
<dbReference type="Pfam" id="PF00067">
    <property type="entry name" value="p450"/>
    <property type="match status" value="1"/>
</dbReference>
<dbReference type="AlphaFoldDB" id="A0A061H121"/>
<dbReference type="PANTHER" id="PTHR24305">
    <property type="entry name" value="CYTOCHROME P450"/>
    <property type="match status" value="1"/>
</dbReference>
<gene>
    <name evidence="3" type="ORF">PFL1_06384</name>
</gene>
<accession>A0A061H121</accession>
<organism evidence="3 4">
    <name type="scientific">Pseudozyma flocculosa PF-1</name>
    <dbReference type="NCBI Taxonomy" id="1277687"/>
    <lineage>
        <taxon>Eukaryota</taxon>
        <taxon>Fungi</taxon>
        <taxon>Dikarya</taxon>
        <taxon>Basidiomycota</taxon>
        <taxon>Ustilaginomycotina</taxon>
        <taxon>Ustilaginomycetes</taxon>
        <taxon>Ustilaginales</taxon>
        <taxon>Ustilaginaceae</taxon>
        <taxon>Pseudozyma</taxon>
    </lineage>
</organism>
<protein>
    <recommendedName>
        <fullName evidence="5">Cytochrome P450</fullName>
    </recommendedName>
</protein>
<reference evidence="3 4" key="1">
    <citation type="journal article" date="2013" name="Plant Cell">
        <title>The transition from a phytopathogenic smut ancestor to an anamorphic biocontrol agent deciphered by comparative whole-genome analysis.</title>
        <authorList>
            <person name="Lefebvre F."/>
            <person name="Joly D.L."/>
            <person name="Labbe C."/>
            <person name="Teichmann B."/>
            <person name="Linning R."/>
            <person name="Belzile F."/>
            <person name="Bakkeren G."/>
            <person name="Belanger R.R."/>
        </authorList>
    </citation>
    <scope>NUCLEOTIDE SEQUENCE [LARGE SCALE GENOMIC DNA]</scope>
    <source>
        <strain evidence="3 4">PF-1</strain>
    </source>
</reference>
<keyword evidence="2" id="KW-0560">Oxidoreductase</keyword>
<dbReference type="GeneID" id="19320462"/>
<dbReference type="GO" id="GO:0020037">
    <property type="term" value="F:heme binding"/>
    <property type="evidence" value="ECO:0007669"/>
    <property type="project" value="InterPro"/>
</dbReference>
<proteinExistence type="inferred from homology"/>
<dbReference type="EMBL" id="KE361647">
    <property type="protein sequence ID" value="EPQ26177.1"/>
    <property type="molecule type" value="Genomic_DNA"/>
</dbReference>
<dbReference type="Proteomes" id="UP000053664">
    <property type="component" value="Unassembled WGS sequence"/>
</dbReference>